<sequence>MISRESFAGLFRNRFLWVAVIMLAVSGGAVALASSGGSEAAPADLGSRILDRMRTTLERADPGQHNHGGQHVAAGDPAKAEVICGVRVYGYEPAEVTALADVRTVYGFHLCGIAEPKRPWDVAVKLAGPLIMDLSTEPPGIQVVEATADVMYVDRLRQMFPQKYADLASREALAESEMTELRRRYDDAAGL</sequence>
<name>A0ABQ4CUG1_9ACTN</name>
<accession>A0ABQ4CUG1</accession>
<evidence type="ECO:0000313" key="2">
    <source>
        <dbReference type="Proteomes" id="UP000604117"/>
    </source>
</evidence>
<protein>
    <submittedName>
        <fullName evidence="1">Uncharacterized protein</fullName>
    </submittedName>
</protein>
<comment type="caution">
    <text evidence="1">The sequence shown here is derived from an EMBL/GenBank/DDBJ whole genome shotgun (WGS) entry which is preliminary data.</text>
</comment>
<evidence type="ECO:0000313" key="1">
    <source>
        <dbReference type="EMBL" id="GIF74910.1"/>
    </source>
</evidence>
<gene>
    <name evidence="1" type="ORF">Asi02nite_44280</name>
</gene>
<dbReference type="Proteomes" id="UP000604117">
    <property type="component" value="Unassembled WGS sequence"/>
</dbReference>
<organism evidence="1 2">
    <name type="scientific">Asanoa siamensis</name>
    <dbReference type="NCBI Taxonomy" id="926357"/>
    <lineage>
        <taxon>Bacteria</taxon>
        <taxon>Bacillati</taxon>
        <taxon>Actinomycetota</taxon>
        <taxon>Actinomycetes</taxon>
        <taxon>Micromonosporales</taxon>
        <taxon>Micromonosporaceae</taxon>
        <taxon>Asanoa</taxon>
    </lineage>
</organism>
<dbReference type="RefSeq" id="WP_203715793.1">
    <property type="nucleotide sequence ID" value="NZ_BONE01000036.1"/>
</dbReference>
<keyword evidence="2" id="KW-1185">Reference proteome</keyword>
<proteinExistence type="predicted"/>
<dbReference type="EMBL" id="BONE01000036">
    <property type="protein sequence ID" value="GIF74910.1"/>
    <property type="molecule type" value="Genomic_DNA"/>
</dbReference>
<reference evidence="1 2" key="1">
    <citation type="submission" date="2021-01" db="EMBL/GenBank/DDBJ databases">
        <title>Whole genome shotgun sequence of Asanoa siamensis NBRC 107932.</title>
        <authorList>
            <person name="Komaki H."/>
            <person name="Tamura T."/>
        </authorList>
    </citation>
    <scope>NUCLEOTIDE SEQUENCE [LARGE SCALE GENOMIC DNA]</scope>
    <source>
        <strain evidence="1 2">NBRC 107932</strain>
    </source>
</reference>